<protein>
    <submittedName>
        <fullName evidence="2">Uncharacterized protein</fullName>
    </submittedName>
</protein>
<dbReference type="AlphaFoldDB" id="A0A2K8Z840"/>
<keyword evidence="3" id="KW-1185">Reference proteome</keyword>
<accession>A0A2K8Z840</accession>
<reference evidence="2 3" key="1">
    <citation type="submission" date="2017-11" db="EMBL/GenBank/DDBJ databases">
        <title>Taxonomic description and genome sequences of Spirosoma HA7 sp. nov., isolated from pollen microhabitat of Corylus avellana.</title>
        <authorList>
            <person name="Ambika Manirajan B."/>
            <person name="Suarez C."/>
            <person name="Ratering S."/>
            <person name="Geissler-Plaum R."/>
            <person name="Cardinale M."/>
            <person name="Sylvia S."/>
        </authorList>
    </citation>
    <scope>NUCLEOTIDE SEQUENCE [LARGE SCALE GENOMIC DNA]</scope>
    <source>
        <strain evidence="2 3">HA7</strain>
    </source>
</reference>
<dbReference type="EMBL" id="CP025096">
    <property type="protein sequence ID" value="AUD06020.1"/>
    <property type="molecule type" value="Genomic_DNA"/>
</dbReference>
<name>A0A2K8Z840_9BACT</name>
<evidence type="ECO:0000313" key="2">
    <source>
        <dbReference type="EMBL" id="AUD06020.1"/>
    </source>
</evidence>
<dbReference type="Proteomes" id="UP000232883">
    <property type="component" value="Chromosome"/>
</dbReference>
<dbReference type="KEGG" id="spir:CWM47_31740"/>
<sequence>MGKQPWLKSQVNPVKRLNRAFSRWGRMLLGTHMDNKMRNAYPPEQAKQNDGNQSKKPDPVRPVLGK</sequence>
<gene>
    <name evidence="2" type="ORF">CWM47_31740</name>
</gene>
<evidence type="ECO:0000313" key="3">
    <source>
        <dbReference type="Proteomes" id="UP000232883"/>
    </source>
</evidence>
<proteinExistence type="predicted"/>
<evidence type="ECO:0000256" key="1">
    <source>
        <dbReference type="SAM" id="MobiDB-lite"/>
    </source>
</evidence>
<organism evidence="2 3">
    <name type="scientific">Spirosoma pollinicola</name>
    <dbReference type="NCBI Taxonomy" id="2057025"/>
    <lineage>
        <taxon>Bacteria</taxon>
        <taxon>Pseudomonadati</taxon>
        <taxon>Bacteroidota</taxon>
        <taxon>Cytophagia</taxon>
        <taxon>Cytophagales</taxon>
        <taxon>Cytophagaceae</taxon>
        <taxon>Spirosoma</taxon>
    </lineage>
</organism>
<feature type="region of interest" description="Disordered" evidence="1">
    <location>
        <begin position="35"/>
        <end position="66"/>
    </location>
</feature>